<keyword evidence="2" id="KW-1185">Reference proteome</keyword>
<reference evidence="1 2" key="1">
    <citation type="submission" date="2018-03" db="EMBL/GenBank/DDBJ databases">
        <title>Genomic Encyclopedia of Type Strains, Phase III (KMG-III): the genomes of soil and plant-associated and newly described type strains.</title>
        <authorList>
            <person name="Whitman W."/>
        </authorList>
    </citation>
    <scope>NUCLEOTIDE SEQUENCE [LARGE SCALE GENOMIC DNA]</scope>
    <source>
        <strain evidence="1 2">CGMCC 4.7097</strain>
    </source>
</reference>
<dbReference type="RefSeq" id="WP_181320138.1">
    <property type="nucleotide sequence ID" value="NZ_PYAX01000004.1"/>
</dbReference>
<proteinExistence type="predicted"/>
<protein>
    <submittedName>
        <fullName evidence="1">Uncharacterized protein</fullName>
    </submittedName>
</protein>
<gene>
    <name evidence="1" type="ORF">B0I31_104182</name>
</gene>
<dbReference type="EMBL" id="PYAX01000004">
    <property type="protein sequence ID" value="PSL55891.1"/>
    <property type="molecule type" value="Genomic_DNA"/>
</dbReference>
<dbReference type="Proteomes" id="UP000241118">
    <property type="component" value="Unassembled WGS sequence"/>
</dbReference>
<sequence>MKPTYHDITSCDLWFELTAAGDDLRYYRERGDHATVELMVAWIDVLLDEWNRRAGR</sequence>
<organism evidence="1 2">
    <name type="scientific">Saccharothrix carnea</name>
    <dbReference type="NCBI Taxonomy" id="1280637"/>
    <lineage>
        <taxon>Bacteria</taxon>
        <taxon>Bacillati</taxon>
        <taxon>Actinomycetota</taxon>
        <taxon>Actinomycetes</taxon>
        <taxon>Pseudonocardiales</taxon>
        <taxon>Pseudonocardiaceae</taxon>
        <taxon>Saccharothrix</taxon>
    </lineage>
</organism>
<comment type="caution">
    <text evidence="1">The sequence shown here is derived from an EMBL/GenBank/DDBJ whole genome shotgun (WGS) entry which is preliminary data.</text>
</comment>
<accession>A0A2P8IBQ1</accession>
<evidence type="ECO:0000313" key="2">
    <source>
        <dbReference type="Proteomes" id="UP000241118"/>
    </source>
</evidence>
<dbReference type="AlphaFoldDB" id="A0A2P8IBQ1"/>
<name>A0A2P8IBQ1_SACCR</name>
<evidence type="ECO:0000313" key="1">
    <source>
        <dbReference type="EMBL" id="PSL55891.1"/>
    </source>
</evidence>